<dbReference type="PROSITE" id="PS50928">
    <property type="entry name" value="ABC_TM1"/>
    <property type="match status" value="1"/>
</dbReference>
<dbReference type="Gene3D" id="1.10.3720.10">
    <property type="entry name" value="MetI-like"/>
    <property type="match status" value="1"/>
</dbReference>
<evidence type="ECO:0000259" key="9">
    <source>
        <dbReference type="PROSITE" id="PS50928"/>
    </source>
</evidence>
<dbReference type="PANTHER" id="PTHR30614">
    <property type="entry name" value="MEMBRANE COMPONENT OF AMINO ACID ABC TRANSPORTER"/>
    <property type="match status" value="1"/>
</dbReference>
<evidence type="ECO:0000313" key="10">
    <source>
        <dbReference type="EMBL" id="MDL5031051.1"/>
    </source>
</evidence>
<feature type="domain" description="ABC transmembrane type-1" evidence="9">
    <location>
        <begin position="39"/>
        <end position="230"/>
    </location>
</feature>
<dbReference type="Pfam" id="PF00528">
    <property type="entry name" value="BPD_transp_1"/>
    <property type="match status" value="1"/>
</dbReference>
<dbReference type="InterPro" id="IPR010065">
    <property type="entry name" value="AA_ABC_transptr_permease_3TM"/>
</dbReference>
<comment type="caution">
    <text evidence="10">The sequence shown here is derived from an EMBL/GenBank/DDBJ whole genome shotgun (WGS) entry which is preliminary data.</text>
</comment>
<reference evidence="10 11" key="1">
    <citation type="submission" date="2023-06" db="EMBL/GenBank/DDBJ databases">
        <title>Pelomonas sp. APW6 16S ribosomal RNA gene genome sequencing and assembly.</title>
        <authorList>
            <person name="Woo H."/>
        </authorList>
    </citation>
    <scope>NUCLEOTIDE SEQUENCE [LARGE SCALE GENOMIC DNA]</scope>
    <source>
        <strain evidence="10 11">APW6</strain>
    </source>
</reference>
<evidence type="ECO:0000256" key="5">
    <source>
        <dbReference type="ARBA" id="ARBA00022692"/>
    </source>
</evidence>
<evidence type="ECO:0000256" key="7">
    <source>
        <dbReference type="ARBA" id="ARBA00023136"/>
    </source>
</evidence>
<dbReference type="PANTHER" id="PTHR30614:SF42">
    <property type="entry name" value="GLUTAMATE_ASPARTATE IMPORT PERMEASE PROTEIN GLTJ"/>
    <property type="match status" value="1"/>
</dbReference>
<feature type="transmembrane region" description="Helical" evidence="8">
    <location>
        <begin position="211"/>
        <end position="233"/>
    </location>
</feature>
<evidence type="ECO:0000256" key="8">
    <source>
        <dbReference type="RuleBase" id="RU363032"/>
    </source>
</evidence>
<keyword evidence="3 8" id="KW-0813">Transport</keyword>
<gene>
    <name evidence="10" type="ORF">QRD43_03950</name>
</gene>
<accession>A0ABT7LDW8</accession>
<keyword evidence="7 8" id="KW-0472">Membrane</keyword>
<proteinExistence type="inferred from homology"/>
<evidence type="ECO:0000256" key="6">
    <source>
        <dbReference type="ARBA" id="ARBA00022989"/>
    </source>
</evidence>
<comment type="similarity">
    <text evidence="2">Belongs to the binding-protein-dependent transport system permease family. HisMQ subfamily.</text>
</comment>
<dbReference type="InterPro" id="IPR000515">
    <property type="entry name" value="MetI-like"/>
</dbReference>
<feature type="transmembrane region" description="Helical" evidence="8">
    <location>
        <begin position="38"/>
        <end position="63"/>
    </location>
</feature>
<dbReference type="SUPFAM" id="SSF161098">
    <property type="entry name" value="MetI-like"/>
    <property type="match status" value="1"/>
</dbReference>
<feature type="transmembrane region" description="Helical" evidence="8">
    <location>
        <begin position="84"/>
        <end position="102"/>
    </location>
</feature>
<dbReference type="Proteomes" id="UP001238603">
    <property type="component" value="Unassembled WGS sequence"/>
</dbReference>
<evidence type="ECO:0000256" key="2">
    <source>
        <dbReference type="ARBA" id="ARBA00010072"/>
    </source>
</evidence>
<evidence type="ECO:0000256" key="1">
    <source>
        <dbReference type="ARBA" id="ARBA00004429"/>
    </source>
</evidence>
<keyword evidence="6 8" id="KW-1133">Transmembrane helix</keyword>
<evidence type="ECO:0000256" key="4">
    <source>
        <dbReference type="ARBA" id="ARBA00022475"/>
    </source>
</evidence>
<protein>
    <submittedName>
        <fullName evidence="10">Amino acid ABC transporter permease</fullName>
    </submittedName>
</protein>
<keyword evidence="11" id="KW-1185">Reference proteome</keyword>
<evidence type="ECO:0000313" key="11">
    <source>
        <dbReference type="Proteomes" id="UP001238603"/>
    </source>
</evidence>
<dbReference type="EMBL" id="JASVDS010000001">
    <property type="protein sequence ID" value="MDL5031051.1"/>
    <property type="molecule type" value="Genomic_DNA"/>
</dbReference>
<evidence type="ECO:0000256" key="3">
    <source>
        <dbReference type="ARBA" id="ARBA00022448"/>
    </source>
</evidence>
<comment type="subcellular location">
    <subcellularLocation>
        <location evidence="1">Cell inner membrane</location>
        <topology evidence="1">Multi-pass membrane protein</topology>
    </subcellularLocation>
    <subcellularLocation>
        <location evidence="8">Cell membrane</location>
        <topology evidence="8">Multi-pass membrane protein</topology>
    </subcellularLocation>
</comment>
<feature type="transmembrane region" description="Helical" evidence="8">
    <location>
        <begin position="108"/>
        <end position="126"/>
    </location>
</feature>
<keyword evidence="5 8" id="KW-0812">Transmembrane</keyword>
<name>A0ABT7LDW8_9BURK</name>
<dbReference type="InterPro" id="IPR043429">
    <property type="entry name" value="ArtM/GltK/GlnP/TcyL/YhdX-like"/>
</dbReference>
<organism evidence="10 11">
    <name type="scientific">Roseateles subflavus</name>
    <dbReference type="NCBI Taxonomy" id="3053353"/>
    <lineage>
        <taxon>Bacteria</taxon>
        <taxon>Pseudomonadati</taxon>
        <taxon>Pseudomonadota</taxon>
        <taxon>Betaproteobacteria</taxon>
        <taxon>Burkholderiales</taxon>
        <taxon>Sphaerotilaceae</taxon>
        <taxon>Roseateles</taxon>
    </lineage>
</organism>
<dbReference type="CDD" id="cd06261">
    <property type="entry name" value="TM_PBP2"/>
    <property type="match status" value="1"/>
</dbReference>
<keyword evidence="4" id="KW-1003">Cell membrane</keyword>
<dbReference type="InterPro" id="IPR035906">
    <property type="entry name" value="MetI-like_sf"/>
</dbReference>
<dbReference type="RefSeq" id="WP_285981171.1">
    <property type="nucleotide sequence ID" value="NZ_JASVDS010000001.1"/>
</dbReference>
<sequence>MTFEWQELWCKDTVEGTVVQGCFGEPGTQTYLDWLLSAWGWTLAVSAIGLVIALVLGSLMGVLRTGPGRKLAFLGEAWTELFRNIPLIVQLFLWFFVIPEFIPVLKSLPSFLIAALGLGFFTSARISEQVRAGIQSLPRGQRAAGLALGLTLPQTYRFVLLPVAFRIIVPPLTSEAMSIVKNSSVAFALSVLELTQFARQVGEETSRPTEVYAMVTLLYFVSAFAVYLLAALIERWVRVPGLAGAGHK</sequence>
<dbReference type="NCBIfam" id="TIGR01726">
    <property type="entry name" value="HEQRo_perm_3TM"/>
    <property type="match status" value="1"/>
</dbReference>